<feature type="region of interest" description="Disordered" evidence="1">
    <location>
        <begin position="1"/>
        <end position="25"/>
    </location>
</feature>
<dbReference type="InterPro" id="IPR054505">
    <property type="entry name" value="Myb_DNA-bind_8"/>
</dbReference>
<dbReference type="RefSeq" id="XP_026601271.1">
    <property type="nucleotide sequence ID" value="XM_026750267.1"/>
</dbReference>
<evidence type="ECO:0000313" key="3">
    <source>
        <dbReference type="EMBL" id="RDW70740.1"/>
    </source>
</evidence>
<feature type="compositionally biased region" description="Low complexity" evidence="1">
    <location>
        <begin position="90"/>
        <end position="107"/>
    </location>
</feature>
<feature type="compositionally biased region" description="Low complexity" evidence="1">
    <location>
        <begin position="1"/>
        <end position="18"/>
    </location>
</feature>
<evidence type="ECO:0000259" key="2">
    <source>
        <dbReference type="Pfam" id="PF22980"/>
    </source>
</evidence>
<organism evidence="3 4">
    <name type="scientific">Aspergillus mulundensis</name>
    <dbReference type="NCBI Taxonomy" id="1810919"/>
    <lineage>
        <taxon>Eukaryota</taxon>
        <taxon>Fungi</taxon>
        <taxon>Dikarya</taxon>
        <taxon>Ascomycota</taxon>
        <taxon>Pezizomycotina</taxon>
        <taxon>Eurotiomycetes</taxon>
        <taxon>Eurotiomycetidae</taxon>
        <taxon>Eurotiales</taxon>
        <taxon>Aspergillaceae</taxon>
        <taxon>Aspergillus</taxon>
        <taxon>Aspergillus subgen. Nidulantes</taxon>
    </lineage>
</organism>
<name>A0A3D8R9V8_9EURO</name>
<dbReference type="Proteomes" id="UP000256690">
    <property type="component" value="Unassembled WGS sequence"/>
</dbReference>
<feature type="region of interest" description="Disordered" evidence="1">
    <location>
        <begin position="228"/>
        <end position="263"/>
    </location>
</feature>
<sequence>MSPIKESLSSSAKESASAPTVVRRSKTMPIDSPTAKFLYTIIKQLDLKGIDWSLVASQLDISNGHAARMRYHRFRNQMEGYQPQQRKRAANANTNKSSSKTAASCKSGLQKAMRSPSPTLMPAIKPEPSEEKHNVCDQKIPPYIKTEQESSSSGYAHIPIPRLADIPQYYPPTPHSSAYLPSMAARYHYSMSLAPEPRISPPAYTATPAYPPVPAYETGYRSSVAWGPIKNEPKDMSEEKKDLDMGDVQVKEEVVDESKPRKE</sequence>
<dbReference type="Pfam" id="PF22980">
    <property type="entry name" value="Myb_DNA-bind_8"/>
    <property type="match status" value="1"/>
</dbReference>
<keyword evidence="4" id="KW-1185">Reference proteome</keyword>
<comment type="caution">
    <text evidence="3">The sequence shown here is derived from an EMBL/GenBank/DDBJ whole genome shotgun (WGS) entry which is preliminary data.</text>
</comment>
<dbReference type="OrthoDB" id="3944408at2759"/>
<dbReference type="EMBL" id="PVWQ01000010">
    <property type="protein sequence ID" value="RDW70740.1"/>
    <property type="molecule type" value="Genomic_DNA"/>
</dbReference>
<gene>
    <name evidence="3" type="ORF">DSM5745_08251</name>
</gene>
<reference evidence="3 4" key="1">
    <citation type="journal article" date="2018" name="IMA Fungus">
        <title>IMA Genome-F 9: Draft genome sequence of Annulohypoxylon stygium, Aspergillus mulundensis, Berkeleyomyces basicola (syn. Thielaviopsis basicola), Ceratocystis smalleyi, two Cercospora beticola strains, Coleophoma cylindrospora, Fusarium fracticaudum, Phialophora cf. hyalina, and Morchella septimelata.</title>
        <authorList>
            <person name="Wingfield B.D."/>
            <person name="Bills G.F."/>
            <person name="Dong Y."/>
            <person name="Huang W."/>
            <person name="Nel W.J."/>
            <person name="Swalarsk-Parry B.S."/>
            <person name="Vaghefi N."/>
            <person name="Wilken P.M."/>
            <person name="An Z."/>
            <person name="de Beer Z.W."/>
            <person name="De Vos L."/>
            <person name="Chen L."/>
            <person name="Duong T.A."/>
            <person name="Gao Y."/>
            <person name="Hammerbacher A."/>
            <person name="Kikkert J.R."/>
            <person name="Li Y."/>
            <person name="Li H."/>
            <person name="Li K."/>
            <person name="Li Q."/>
            <person name="Liu X."/>
            <person name="Ma X."/>
            <person name="Naidoo K."/>
            <person name="Pethybridge S.J."/>
            <person name="Sun J."/>
            <person name="Steenkamp E.T."/>
            <person name="van der Nest M.A."/>
            <person name="van Wyk S."/>
            <person name="Wingfield M.J."/>
            <person name="Xiong C."/>
            <person name="Yue Q."/>
            <person name="Zhang X."/>
        </authorList>
    </citation>
    <scope>NUCLEOTIDE SEQUENCE [LARGE SCALE GENOMIC DNA]</scope>
    <source>
        <strain evidence="3 4">DSM 5745</strain>
    </source>
</reference>
<feature type="region of interest" description="Disordered" evidence="1">
    <location>
        <begin position="79"/>
        <end position="135"/>
    </location>
</feature>
<dbReference type="AlphaFoldDB" id="A0A3D8R9V8"/>
<accession>A0A3D8R9V8</accession>
<protein>
    <recommendedName>
        <fullName evidence="2">Myb-like DNA-binding domain-containing protein</fullName>
    </recommendedName>
</protein>
<evidence type="ECO:0000256" key="1">
    <source>
        <dbReference type="SAM" id="MobiDB-lite"/>
    </source>
</evidence>
<feature type="compositionally biased region" description="Basic and acidic residues" evidence="1">
    <location>
        <begin position="231"/>
        <end position="263"/>
    </location>
</feature>
<feature type="domain" description="Myb-like DNA-binding" evidence="2">
    <location>
        <begin position="34"/>
        <end position="79"/>
    </location>
</feature>
<dbReference type="GeneID" id="38118621"/>
<evidence type="ECO:0000313" key="4">
    <source>
        <dbReference type="Proteomes" id="UP000256690"/>
    </source>
</evidence>
<proteinExistence type="predicted"/>
<dbReference type="STRING" id="1810919.A0A3D8R9V8"/>